<name>A0AA39QM63_9AGAR</name>
<dbReference type="PRINTS" id="PR00899">
    <property type="entry name" value="GPCRSTE3"/>
</dbReference>
<accession>A0AA39QM63</accession>
<protein>
    <submittedName>
        <fullName evidence="13">Pheromone A receptor-domain-containing protein</fullName>
    </submittedName>
</protein>
<keyword evidence="5 11" id="KW-1133">Transmembrane helix</keyword>
<feature type="chain" id="PRO_5041367761" evidence="12">
    <location>
        <begin position="38"/>
        <end position="438"/>
    </location>
</feature>
<feature type="signal peptide" evidence="12">
    <location>
        <begin position="1"/>
        <end position="37"/>
    </location>
</feature>
<keyword evidence="3" id="KW-0589">Pheromone response</keyword>
<dbReference type="GO" id="GO:0005886">
    <property type="term" value="C:plasma membrane"/>
    <property type="evidence" value="ECO:0007669"/>
    <property type="project" value="TreeGrafter"/>
</dbReference>
<evidence type="ECO:0000256" key="1">
    <source>
        <dbReference type="ARBA" id="ARBA00004141"/>
    </source>
</evidence>
<feature type="transmembrane region" description="Helical" evidence="11">
    <location>
        <begin position="276"/>
        <end position="294"/>
    </location>
</feature>
<evidence type="ECO:0000256" key="11">
    <source>
        <dbReference type="SAM" id="Phobius"/>
    </source>
</evidence>
<evidence type="ECO:0000256" key="9">
    <source>
        <dbReference type="ARBA" id="ARBA00023224"/>
    </source>
</evidence>
<evidence type="ECO:0000256" key="7">
    <source>
        <dbReference type="ARBA" id="ARBA00023136"/>
    </source>
</evidence>
<evidence type="ECO:0000256" key="3">
    <source>
        <dbReference type="ARBA" id="ARBA00022507"/>
    </source>
</evidence>
<dbReference type="Pfam" id="PF02076">
    <property type="entry name" value="STE3"/>
    <property type="match status" value="1"/>
</dbReference>
<evidence type="ECO:0000256" key="10">
    <source>
        <dbReference type="SAM" id="MobiDB-lite"/>
    </source>
</evidence>
<comment type="caution">
    <text evidence="13">The sequence shown here is derived from an EMBL/GenBank/DDBJ whole genome shotgun (WGS) entry which is preliminary data.</text>
</comment>
<evidence type="ECO:0000313" key="13">
    <source>
        <dbReference type="EMBL" id="KAK0504901.1"/>
    </source>
</evidence>
<evidence type="ECO:0000256" key="8">
    <source>
        <dbReference type="ARBA" id="ARBA00023170"/>
    </source>
</evidence>
<evidence type="ECO:0000256" key="2">
    <source>
        <dbReference type="ARBA" id="ARBA00011085"/>
    </source>
</evidence>
<comment type="subcellular location">
    <subcellularLocation>
        <location evidence="1">Membrane</location>
        <topology evidence="1">Multi-pass membrane protein</topology>
    </subcellularLocation>
</comment>
<sequence>MHTPFLFLPPCPSRTRLLLFFSLILFLLVLVPAPCHAQPWNLGTLFFIFWLASSLIILLVDSLGATTANWCDFSLRILVASSVGIPASLMTITRRIWCISQLDGPLQSSQTTFGAIFDIFLCVTIPVAGSLTQYAAQAHRFDIFLDAGCLPFTYDLTLSITFVNAPSLILSIIAVGFSVASLGTYKYLKPVSHKYSPLADLSFPALSPQRYIRLLALSVVVSVFDIAYHVTMIVLQATDRQLNHLEGISDIERFTVNVYPASVWRSAPRTAFGVEGYRWMLVIIGLTFLSLLGTGDDVQKHYRRLFAAVPTASPNLKLNVFAFAKRKQTTPEPEKIGLHTMGTILRPSRKTLAFQYDSMSFKDVGGLLQDADSGAAPALPETGAMKLTRPPKARTYDRDKPLPSPEPLVDPDYSGQTFVLPSDSFLELASPKEASHLP</sequence>
<evidence type="ECO:0000256" key="12">
    <source>
        <dbReference type="SAM" id="SignalP"/>
    </source>
</evidence>
<organism evidence="13 14">
    <name type="scientific">Armillaria luteobubalina</name>
    <dbReference type="NCBI Taxonomy" id="153913"/>
    <lineage>
        <taxon>Eukaryota</taxon>
        <taxon>Fungi</taxon>
        <taxon>Dikarya</taxon>
        <taxon>Basidiomycota</taxon>
        <taxon>Agaricomycotina</taxon>
        <taxon>Agaricomycetes</taxon>
        <taxon>Agaricomycetidae</taxon>
        <taxon>Agaricales</taxon>
        <taxon>Marasmiineae</taxon>
        <taxon>Physalacriaceae</taxon>
        <taxon>Armillaria</taxon>
    </lineage>
</organism>
<feature type="region of interest" description="Disordered" evidence="10">
    <location>
        <begin position="375"/>
        <end position="414"/>
    </location>
</feature>
<dbReference type="EMBL" id="JAUEPU010000002">
    <property type="protein sequence ID" value="KAK0504901.1"/>
    <property type="molecule type" value="Genomic_DNA"/>
</dbReference>
<dbReference type="Proteomes" id="UP001175228">
    <property type="component" value="Unassembled WGS sequence"/>
</dbReference>
<dbReference type="InterPro" id="IPR001499">
    <property type="entry name" value="GPCR_STE3"/>
</dbReference>
<feature type="transmembrane region" description="Helical" evidence="11">
    <location>
        <begin position="168"/>
        <end position="188"/>
    </location>
</feature>
<keyword evidence="12" id="KW-0732">Signal</keyword>
<reference evidence="13" key="1">
    <citation type="submission" date="2023-06" db="EMBL/GenBank/DDBJ databases">
        <authorList>
            <consortium name="Lawrence Berkeley National Laboratory"/>
            <person name="Ahrendt S."/>
            <person name="Sahu N."/>
            <person name="Indic B."/>
            <person name="Wong-Bajracharya J."/>
            <person name="Merenyi Z."/>
            <person name="Ke H.-M."/>
            <person name="Monk M."/>
            <person name="Kocsube S."/>
            <person name="Drula E."/>
            <person name="Lipzen A."/>
            <person name="Balint B."/>
            <person name="Henrissat B."/>
            <person name="Andreopoulos B."/>
            <person name="Martin F.M."/>
            <person name="Harder C.B."/>
            <person name="Rigling D."/>
            <person name="Ford K.L."/>
            <person name="Foster G.D."/>
            <person name="Pangilinan J."/>
            <person name="Papanicolaou A."/>
            <person name="Barry K."/>
            <person name="LaButti K."/>
            <person name="Viragh M."/>
            <person name="Koriabine M."/>
            <person name="Yan M."/>
            <person name="Riley R."/>
            <person name="Champramary S."/>
            <person name="Plett K.L."/>
            <person name="Tsai I.J."/>
            <person name="Slot J."/>
            <person name="Sipos G."/>
            <person name="Plett J."/>
            <person name="Nagy L.G."/>
            <person name="Grigoriev I.V."/>
        </authorList>
    </citation>
    <scope>NUCLEOTIDE SEQUENCE</scope>
    <source>
        <strain evidence="13">HWK02</strain>
    </source>
</reference>
<keyword evidence="4 11" id="KW-0812">Transmembrane</keyword>
<dbReference type="GO" id="GO:0004932">
    <property type="term" value="F:mating-type factor pheromone receptor activity"/>
    <property type="evidence" value="ECO:0007669"/>
    <property type="project" value="InterPro"/>
</dbReference>
<evidence type="ECO:0000256" key="4">
    <source>
        <dbReference type="ARBA" id="ARBA00022692"/>
    </source>
</evidence>
<keyword evidence="9" id="KW-0807">Transducer</keyword>
<dbReference type="AlphaFoldDB" id="A0AA39QM63"/>
<feature type="transmembrane region" description="Helical" evidence="11">
    <location>
        <begin position="214"/>
        <end position="235"/>
    </location>
</feature>
<feature type="transmembrane region" description="Helical" evidence="11">
    <location>
        <begin position="112"/>
        <end position="131"/>
    </location>
</feature>
<feature type="transmembrane region" description="Helical" evidence="11">
    <location>
        <begin position="73"/>
        <end position="92"/>
    </location>
</feature>
<evidence type="ECO:0000256" key="5">
    <source>
        <dbReference type="ARBA" id="ARBA00022989"/>
    </source>
</evidence>
<keyword evidence="14" id="KW-1185">Reference proteome</keyword>
<feature type="transmembrane region" description="Helical" evidence="11">
    <location>
        <begin position="47"/>
        <end position="66"/>
    </location>
</feature>
<evidence type="ECO:0000313" key="14">
    <source>
        <dbReference type="Proteomes" id="UP001175228"/>
    </source>
</evidence>
<keyword evidence="6" id="KW-0297">G-protein coupled receptor</keyword>
<comment type="similarity">
    <text evidence="2">Belongs to the G-protein coupled receptor 4 family.</text>
</comment>
<evidence type="ECO:0000256" key="6">
    <source>
        <dbReference type="ARBA" id="ARBA00023040"/>
    </source>
</evidence>
<keyword evidence="8 13" id="KW-0675">Receptor</keyword>
<dbReference type="PANTHER" id="PTHR28097">
    <property type="entry name" value="PHEROMONE A FACTOR RECEPTOR"/>
    <property type="match status" value="1"/>
</dbReference>
<dbReference type="GO" id="GO:0000750">
    <property type="term" value="P:pheromone-dependent signal transduction involved in conjugation with cellular fusion"/>
    <property type="evidence" value="ECO:0007669"/>
    <property type="project" value="TreeGrafter"/>
</dbReference>
<gene>
    <name evidence="13" type="ORF">EDD18DRAFT_1126877</name>
</gene>
<dbReference type="PANTHER" id="PTHR28097:SF1">
    <property type="entry name" value="PHEROMONE A FACTOR RECEPTOR"/>
    <property type="match status" value="1"/>
</dbReference>
<keyword evidence="7 11" id="KW-0472">Membrane</keyword>
<proteinExistence type="inferred from homology"/>